<evidence type="ECO:0000256" key="4">
    <source>
        <dbReference type="ARBA" id="ARBA00023033"/>
    </source>
</evidence>
<dbReference type="AlphaFoldDB" id="A0A1C4XHH5"/>
<sequence>MMTNNGGVTSDPPAEPASTPAPPWFFAISRRNHDPAHTWSALDATVRLADRYGFTGILAHTGNDTLVDPWFVGQHTLTVSDRLLPLVAVNPVYHHPFAVAQLAASLTYRHRRPIFLNFVAGTSTPDRLALGDHTDHDRRYQRLREHAEIVLRLTGDPAPVTVDGEFYQLRGARLRLPVGPRWRPVPFVAGHSPAARETAQALGATHVGMISPRVPPESAATSPDRSPRVDDRTGVYAGLIVRADDRRAWRVARERYPHDPGLEEAGATALRYTDALWRHEAFRSADDVRAVPGHFWTGPMRSLRADCPYLVGGVDTLAPVLAAELAGGVRAFILDLAPTETDFRWARELLRRATALAAPAGDPGPPPTHGSSGR</sequence>
<dbReference type="PANTHER" id="PTHR42847">
    <property type="entry name" value="ALKANESULFONATE MONOOXYGENASE"/>
    <property type="match status" value="1"/>
</dbReference>
<dbReference type="Pfam" id="PF00296">
    <property type="entry name" value="Bac_luciferase"/>
    <property type="match status" value="1"/>
</dbReference>
<reference evidence="7 8" key="1">
    <citation type="submission" date="2016-06" db="EMBL/GenBank/DDBJ databases">
        <authorList>
            <person name="Kjaerup R.B."/>
            <person name="Dalgaard T.S."/>
            <person name="Juul-Madsen H.R."/>
        </authorList>
    </citation>
    <scope>NUCLEOTIDE SEQUENCE [LARGE SCALE GENOMIC DNA]</scope>
    <source>
        <strain evidence="7 8">DSM 45626</strain>
    </source>
</reference>
<feature type="domain" description="Luciferase-like" evidence="6">
    <location>
        <begin position="31"/>
        <end position="281"/>
    </location>
</feature>
<keyword evidence="2" id="KW-0288">FMN</keyword>
<gene>
    <name evidence="7" type="ORF">GA0070558_12541</name>
</gene>
<evidence type="ECO:0000256" key="1">
    <source>
        <dbReference type="ARBA" id="ARBA00022630"/>
    </source>
</evidence>
<dbReference type="InterPro" id="IPR050172">
    <property type="entry name" value="SsuD_RutA_monooxygenase"/>
</dbReference>
<dbReference type="PANTHER" id="PTHR42847:SF4">
    <property type="entry name" value="ALKANESULFONATE MONOOXYGENASE-RELATED"/>
    <property type="match status" value="1"/>
</dbReference>
<dbReference type="GO" id="GO:0008726">
    <property type="term" value="F:alkanesulfonate monooxygenase activity"/>
    <property type="evidence" value="ECO:0007669"/>
    <property type="project" value="TreeGrafter"/>
</dbReference>
<dbReference type="EMBL" id="FMCW01000025">
    <property type="protein sequence ID" value="SCF07661.1"/>
    <property type="molecule type" value="Genomic_DNA"/>
</dbReference>
<feature type="region of interest" description="Disordered" evidence="5">
    <location>
        <begin position="209"/>
        <end position="229"/>
    </location>
</feature>
<accession>A0A1C4XHH5</accession>
<protein>
    <submittedName>
        <fullName evidence="7">Alkanesulfonate monooxygenase</fullName>
    </submittedName>
</protein>
<evidence type="ECO:0000256" key="5">
    <source>
        <dbReference type="SAM" id="MobiDB-lite"/>
    </source>
</evidence>
<dbReference type="GO" id="GO:0046306">
    <property type="term" value="P:alkanesulfonate catabolic process"/>
    <property type="evidence" value="ECO:0007669"/>
    <property type="project" value="TreeGrafter"/>
</dbReference>
<proteinExistence type="predicted"/>
<evidence type="ECO:0000313" key="7">
    <source>
        <dbReference type="EMBL" id="SCF07661.1"/>
    </source>
</evidence>
<evidence type="ECO:0000313" key="8">
    <source>
        <dbReference type="Proteomes" id="UP000199375"/>
    </source>
</evidence>
<keyword evidence="4 7" id="KW-0503">Monooxygenase</keyword>
<dbReference type="SUPFAM" id="SSF51679">
    <property type="entry name" value="Bacterial luciferase-like"/>
    <property type="match status" value="1"/>
</dbReference>
<dbReference type="InterPro" id="IPR011251">
    <property type="entry name" value="Luciferase-like_dom"/>
</dbReference>
<name>A0A1C4XHH5_9ACTN</name>
<dbReference type="Gene3D" id="3.20.20.30">
    <property type="entry name" value="Luciferase-like domain"/>
    <property type="match status" value="1"/>
</dbReference>
<dbReference type="Proteomes" id="UP000199375">
    <property type="component" value="Unassembled WGS sequence"/>
</dbReference>
<keyword evidence="3" id="KW-0560">Oxidoreductase</keyword>
<keyword evidence="1" id="KW-0285">Flavoprotein</keyword>
<evidence type="ECO:0000256" key="2">
    <source>
        <dbReference type="ARBA" id="ARBA00022643"/>
    </source>
</evidence>
<evidence type="ECO:0000256" key="3">
    <source>
        <dbReference type="ARBA" id="ARBA00023002"/>
    </source>
</evidence>
<evidence type="ECO:0000259" key="6">
    <source>
        <dbReference type="Pfam" id="PF00296"/>
    </source>
</evidence>
<dbReference type="InterPro" id="IPR036661">
    <property type="entry name" value="Luciferase-like_sf"/>
</dbReference>
<organism evidence="7 8">
    <name type="scientific">Micromonospora haikouensis</name>
    <dbReference type="NCBI Taxonomy" id="686309"/>
    <lineage>
        <taxon>Bacteria</taxon>
        <taxon>Bacillati</taxon>
        <taxon>Actinomycetota</taxon>
        <taxon>Actinomycetes</taxon>
        <taxon>Micromonosporales</taxon>
        <taxon>Micromonosporaceae</taxon>
        <taxon>Micromonospora</taxon>
    </lineage>
</organism>